<dbReference type="SUPFAM" id="SSF52172">
    <property type="entry name" value="CheY-like"/>
    <property type="match status" value="1"/>
</dbReference>
<feature type="modified residue" description="4-aspartylphosphate" evidence="3">
    <location>
        <position position="54"/>
    </location>
</feature>
<dbReference type="Gene3D" id="3.40.50.2300">
    <property type="match status" value="1"/>
</dbReference>
<dbReference type="Proteomes" id="UP000219559">
    <property type="component" value="Unassembled WGS sequence"/>
</dbReference>
<dbReference type="InterPro" id="IPR001789">
    <property type="entry name" value="Sig_transdc_resp-reg_receiver"/>
</dbReference>
<dbReference type="InterPro" id="IPR016032">
    <property type="entry name" value="Sig_transdc_resp-reg_C-effctor"/>
</dbReference>
<evidence type="ECO:0000313" key="6">
    <source>
        <dbReference type="EMBL" id="PCE64460.1"/>
    </source>
</evidence>
<dbReference type="CDD" id="cd17535">
    <property type="entry name" value="REC_NarL-like"/>
    <property type="match status" value="1"/>
</dbReference>
<dbReference type="SMART" id="SM00448">
    <property type="entry name" value="REC"/>
    <property type="match status" value="1"/>
</dbReference>
<dbReference type="PRINTS" id="PR00038">
    <property type="entry name" value="HTHLUXR"/>
</dbReference>
<sequence length="205" mass="22644">MIRLVIAEDHQALIDGIVSYLEHERDIEVVGHVNDGKALVAMVDELRPDVVLSDIRMPIMDGIDATHKIKGISKRIKVVAFTMFDESEAVGGMFEAGATGYVLKNSPMETVKEAIRTVAKGGEYFDKEIAVPDVVEKGKESVLSTREKQILELIGQGFSSQGISAELSIGKSTVDTHRKNMARKLGFSGKGELLRYAMDRKYKFQ</sequence>
<accession>A0A2A4G909</accession>
<evidence type="ECO:0000256" key="3">
    <source>
        <dbReference type="PROSITE-ProRule" id="PRU00169"/>
    </source>
</evidence>
<evidence type="ECO:0000259" key="5">
    <source>
        <dbReference type="PROSITE" id="PS50110"/>
    </source>
</evidence>
<dbReference type="InterPro" id="IPR011006">
    <property type="entry name" value="CheY-like_superfamily"/>
</dbReference>
<evidence type="ECO:0000313" key="7">
    <source>
        <dbReference type="Proteomes" id="UP000219559"/>
    </source>
</evidence>
<dbReference type="RefSeq" id="WP_097440581.1">
    <property type="nucleotide sequence ID" value="NZ_KZ300476.1"/>
</dbReference>
<gene>
    <name evidence="6" type="ORF">B7P33_09240</name>
</gene>
<reference evidence="6 7" key="1">
    <citation type="submission" date="2017-04" db="EMBL/GenBank/DDBJ databases">
        <title>A new member of the family Flavobacteriaceae isolated from ascidians.</title>
        <authorList>
            <person name="Chen L."/>
        </authorList>
    </citation>
    <scope>NUCLEOTIDE SEQUENCE [LARGE SCALE GENOMIC DNA]</scope>
    <source>
        <strain evidence="6 7">HQA918</strain>
    </source>
</reference>
<keyword evidence="2 6" id="KW-0238">DNA-binding</keyword>
<dbReference type="PROSITE" id="PS50110">
    <property type="entry name" value="RESPONSE_REGULATORY"/>
    <property type="match status" value="1"/>
</dbReference>
<dbReference type="PANTHER" id="PTHR43214:SF43">
    <property type="entry name" value="TWO-COMPONENT RESPONSE REGULATOR"/>
    <property type="match status" value="1"/>
</dbReference>
<feature type="domain" description="Response regulatory" evidence="5">
    <location>
        <begin position="3"/>
        <end position="119"/>
    </location>
</feature>
<dbReference type="InterPro" id="IPR039420">
    <property type="entry name" value="WalR-like"/>
</dbReference>
<organism evidence="6 7">
    <name type="scientific">Sediminicola luteus</name>
    <dbReference type="NCBI Taxonomy" id="319238"/>
    <lineage>
        <taxon>Bacteria</taxon>
        <taxon>Pseudomonadati</taxon>
        <taxon>Bacteroidota</taxon>
        <taxon>Flavobacteriia</taxon>
        <taxon>Flavobacteriales</taxon>
        <taxon>Flavobacteriaceae</taxon>
        <taxon>Sediminicola</taxon>
    </lineage>
</organism>
<dbReference type="InterPro" id="IPR000792">
    <property type="entry name" value="Tscrpt_reg_LuxR_C"/>
</dbReference>
<dbReference type="SMART" id="SM00421">
    <property type="entry name" value="HTH_LUXR"/>
    <property type="match status" value="1"/>
</dbReference>
<feature type="domain" description="HTH luxR-type" evidence="4">
    <location>
        <begin position="136"/>
        <end position="201"/>
    </location>
</feature>
<protein>
    <submittedName>
        <fullName evidence="6">DNA-binding response regulator</fullName>
    </submittedName>
</protein>
<dbReference type="GO" id="GO:0003677">
    <property type="term" value="F:DNA binding"/>
    <property type="evidence" value="ECO:0007669"/>
    <property type="project" value="UniProtKB-KW"/>
</dbReference>
<dbReference type="OrthoDB" id="9795108at2"/>
<dbReference type="PROSITE" id="PS00622">
    <property type="entry name" value="HTH_LUXR_1"/>
    <property type="match status" value="1"/>
</dbReference>
<keyword evidence="1 3" id="KW-0597">Phosphoprotein</keyword>
<dbReference type="EMBL" id="NBWU01000003">
    <property type="protein sequence ID" value="PCE64460.1"/>
    <property type="molecule type" value="Genomic_DNA"/>
</dbReference>
<dbReference type="Pfam" id="PF00196">
    <property type="entry name" value="GerE"/>
    <property type="match status" value="1"/>
</dbReference>
<dbReference type="GO" id="GO:0006355">
    <property type="term" value="P:regulation of DNA-templated transcription"/>
    <property type="evidence" value="ECO:0007669"/>
    <property type="project" value="InterPro"/>
</dbReference>
<dbReference type="Pfam" id="PF00072">
    <property type="entry name" value="Response_reg"/>
    <property type="match status" value="1"/>
</dbReference>
<evidence type="ECO:0000256" key="2">
    <source>
        <dbReference type="ARBA" id="ARBA00023125"/>
    </source>
</evidence>
<proteinExistence type="predicted"/>
<comment type="caution">
    <text evidence="6">The sequence shown here is derived from an EMBL/GenBank/DDBJ whole genome shotgun (WGS) entry which is preliminary data.</text>
</comment>
<dbReference type="AlphaFoldDB" id="A0A2A4G909"/>
<name>A0A2A4G909_9FLAO</name>
<evidence type="ECO:0000259" key="4">
    <source>
        <dbReference type="PROSITE" id="PS50043"/>
    </source>
</evidence>
<dbReference type="SUPFAM" id="SSF46894">
    <property type="entry name" value="C-terminal effector domain of the bipartite response regulators"/>
    <property type="match status" value="1"/>
</dbReference>
<dbReference type="CDD" id="cd06170">
    <property type="entry name" value="LuxR_C_like"/>
    <property type="match status" value="1"/>
</dbReference>
<dbReference type="GO" id="GO:0000160">
    <property type="term" value="P:phosphorelay signal transduction system"/>
    <property type="evidence" value="ECO:0007669"/>
    <property type="project" value="InterPro"/>
</dbReference>
<evidence type="ECO:0000256" key="1">
    <source>
        <dbReference type="ARBA" id="ARBA00022553"/>
    </source>
</evidence>
<dbReference type="PANTHER" id="PTHR43214">
    <property type="entry name" value="TWO-COMPONENT RESPONSE REGULATOR"/>
    <property type="match status" value="1"/>
</dbReference>
<dbReference type="InterPro" id="IPR058245">
    <property type="entry name" value="NreC/VraR/RcsB-like_REC"/>
</dbReference>
<keyword evidence="7" id="KW-1185">Reference proteome</keyword>
<dbReference type="PROSITE" id="PS50043">
    <property type="entry name" value="HTH_LUXR_2"/>
    <property type="match status" value="1"/>
</dbReference>